<dbReference type="InterPro" id="IPR005162">
    <property type="entry name" value="Retrotrans_gag_dom"/>
</dbReference>
<keyword evidence="6" id="KW-1185">Reference proteome</keyword>
<dbReference type="GO" id="GO:0008270">
    <property type="term" value="F:zinc ion binding"/>
    <property type="evidence" value="ECO:0007669"/>
    <property type="project" value="UniProtKB-KW"/>
</dbReference>
<evidence type="ECO:0000256" key="3">
    <source>
        <dbReference type="SAM" id="MobiDB-lite"/>
    </source>
</evidence>
<proteinExistence type="predicted"/>
<dbReference type="Pfam" id="PF03732">
    <property type="entry name" value="Retrotrans_gag"/>
    <property type="match status" value="1"/>
</dbReference>
<dbReference type="OrthoDB" id="3026227at2759"/>
<protein>
    <recommendedName>
        <fullName evidence="4">CCHC-type domain-containing protein</fullName>
    </recommendedName>
</protein>
<feature type="compositionally biased region" description="Polar residues" evidence="3">
    <location>
        <begin position="278"/>
        <end position="298"/>
    </location>
</feature>
<keyword evidence="1" id="KW-0507">mRNA processing</keyword>
<dbReference type="PANTHER" id="PTHR15503:SF22">
    <property type="entry name" value="TRANSPOSON TY3-I GAG POLYPROTEIN"/>
    <property type="match status" value="1"/>
</dbReference>
<dbReference type="InterPro" id="IPR001878">
    <property type="entry name" value="Znf_CCHC"/>
</dbReference>
<dbReference type="GO" id="GO:0006397">
    <property type="term" value="P:mRNA processing"/>
    <property type="evidence" value="ECO:0007669"/>
    <property type="project" value="UniProtKB-KW"/>
</dbReference>
<dbReference type="GO" id="GO:0003676">
    <property type="term" value="F:nucleic acid binding"/>
    <property type="evidence" value="ECO:0007669"/>
    <property type="project" value="InterPro"/>
</dbReference>
<evidence type="ECO:0000256" key="1">
    <source>
        <dbReference type="ARBA" id="ARBA00022664"/>
    </source>
</evidence>
<dbReference type="SMART" id="SM00343">
    <property type="entry name" value="ZnF_C2HC"/>
    <property type="match status" value="1"/>
</dbReference>
<reference evidence="5 6" key="1">
    <citation type="journal article" date="2020" name="ISME J.">
        <title>Uncovering the hidden diversity of litter-decomposition mechanisms in mushroom-forming fungi.</title>
        <authorList>
            <person name="Floudas D."/>
            <person name="Bentzer J."/>
            <person name="Ahren D."/>
            <person name="Johansson T."/>
            <person name="Persson P."/>
            <person name="Tunlid A."/>
        </authorList>
    </citation>
    <scope>NUCLEOTIDE SEQUENCE [LARGE SCALE GENOMIC DNA]</scope>
    <source>
        <strain evidence="5 6">CBS 101986</strain>
    </source>
</reference>
<organism evidence="5 6">
    <name type="scientific">Psilocybe cf. subviscida</name>
    <dbReference type="NCBI Taxonomy" id="2480587"/>
    <lineage>
        <taxon>Eukaryota</taxon>
        <taxon>Fungi</taxon>
        <taxon>Dikarya</taxon>
        <taxon>Basidiomycota</taxon>
        <taxon>Agaricomycotina</taxon>
        <taxon>Agaricomycetes</taxon>
        <taxon>Agaricomycetidae</taxon>
        <taxon>Agaricales</taxon>
        <taxon>Agaricineae</taxon>
        <taxon>Strophariaceae</taxon>
        <taxon>Psilocybe</taxon>
    </lineage>
</organism>
<evidence type="ECO:0000313" key="5">
    <source>
        <dbReference type="EMBL" id="KAF5311888.1"/>
    </source>
</evidence>
<dbReference type="InterPro" id="IPR032567">
    <property type="entry name" value="RTL1-rel"/>
</dbReference>
<gene>
    <name evidence="5" type="ORF">D9619_002686</name>
</gene>
<dbReference type="Pfam" id="PF00098">
    <property type="entry name" value="zf-CCHC"/>
    <property type="match status" value="1"/>
</dbReference>
<dbReference type="SUPFAM" id="SSF57756">
    <property type="entry name" value="Retrovirus zinc finger-like domains"/>
    <property type="match status" value="1"/>
</dbReference>
<evidence type="ECO:0000259" key="4">
    <source>
        <dbReference type="PROSITE" id="PS50158"/>
    </source>
</evidence>
<comment type="caution">
    <text evidence="5">The sequence shown here is derived from an EMBL/GenBank/DDBJ whole genome shotgun (WGS) entry which is preliminary data.</text>
</comment>
<dbReference type="PANTHER" id="PTHR15503">
    <property type="entry name" value="LDOC1 RELATED"/>
    <property type="match status" value="1"/>
</dbReference>
<dbReference type="PROSITE" id="PS50158">
    <property type="entry name" value="ZF_CCHC"/>
    <property type="match status" value="1"/>
</dbReference>
<dbReference type="Gene3D" id="4.10.60.10">
    <property type="entry name" value="Zinc finger, CCHC-type"/>
    <property type="match status" value="1"/>
</dbReference>
<evidence type="ECO:0000313" key="6">
    <source>
        <dbReference type="Proteomes" id="UP000567179"/>
    </source>
</evidence>
<feature type="region of interest" description="Disordered" evidence="3">
    <location>
        <begin position="272"/>
        <end position="334"/>
    </location>
</feature>
<accession>A0A8H5AWK4</accession>
<evidence type="ECO:0000256" key="2">
    <source>
        <dbReference type="PROSITE-ProRule" id="PRU00047"/>
    </source>
</evidence>
<feature type="domain" description="CCHC-type" evidence="4">
    <location>
        <begin position="344"/>
        <end position="359"/>
    </location>
</feature>
<feature type="compositionally biased region" description="Basic and acidic residues" evidence="3">
    <location>
        <begin position="316"/>
        <end position="334"/>
    </location>
</feature>
<keyword evidence="2" id="KW-0862">Zinc</keyword>
<name>A0A8H5AWK4_9AGAR</name>
<dbReference type="InterPro" id="IPR036875">
    <property type="entry name" value="Znf_CCHC_sf"/>
</dbReference>
<dbReference type="AlphaFoldDB" id="A0A8H5AWK4"/>
<dbReference type="EMBL" id="JAACJJ010000056">
    <property type="protein sequence ID" value="KAF5311888.1"/>
    <property type="molecule type" value="Genomic_DNA"/>
</dbReference>
<keyword evidence="2" id="KW-0479">Metal-binding</keyword>
<keyword evidence="2" id="KW-0863">Zinc-finger</keyword>
<dbReference type="Proteomes" id="UP000567179">
    <property type="component" value="Unassembled WGS sequence"/>
</dbReference>
<sequence>MAPSGSNPSNPNINQTPDDAAWTALYNLISGLANSIKNLFTTTENLAKIADTNTQQISQLATHVSSSTPATGTHAPSDKAFKLKEPEPFTGDNKDVRRFLLEINDYLDTARITDTQDKIRVALSLIKGTDSKEWALNEREHINNKRLAITEAKDWNKTNPGNVKAIPDPAYATWTEWTTTFRERFSIFGTAREAIEAIHILEQGNRTAEEYDKIFMSYYERADFGEESGLAAYLRGLNRNLRNKLETTYPLPTDNANGTACLRNWIKRANELDRQQRKASVTSGYKSNGTARQDNKPSFGNYAKDNRNYGGNSAKNDTKPAPEPKDPYAMDIDRNKRSRGELTCFHCQRKGHYARDCPDLDKPKVPPARGVRARALYADMNEEERQAFRKDLGF</sequence>